<evidence type="ECO:0000313" key="2">
    <source>
        <dbReference type="Proteomes" id="UP001642360"/>
    </source>
</evidence>
<evidence type="ECO:0000313" key="1">
    <source>
        <dbReference type="EMBL" id="CAK9171192.1"/>
    </source>
</evidence>
<dbReference type="AlphaFoldDB" id="A0ABC8TT25"/>
<proteinExistence type="predicted"/>
<reference evidence="1 2" key="1">
    <citation type="submission" date="2024-02" db="EMBL/GenBank/DDBJ databases">
        <authorList>
            <person name="Vignale AGUSTIN F."/>
            <person name="Sosa J E."/>
            <person name="Modenutti C."/>
        </authorList>
    </citation>
    <scope>NUCLEOTIDE SEQUENCE [LARGE SCALE GENOMIC DNA]</scope>
</reference>
<keyword evidence="2" id="KW-1185">Reference proteome</keyword>
<accession>A0ABC8TT25</accession>
<protein>
    <submittedName>
        <fullName evidence="1">Uncharacterized protein</fullName>
    </submittedName>
</protein>
<dbReference type="EMBL" id="CAUOFW020005669">
    <property type="protein sequence ID" value="CAK9171192.1"/>
    <property type="molecule type" value="Genomic_DNA"/>
</dbReference>
<organism evidence="1 2">
    <name type="scientific">Ilex paraguariensis</name>
    <name type="common">yerba mate</name>
    <dbReference type="NCBI Taxonomy" id="185542"/>
    <lineage>
        <taxon>Eukaryota</taxon>
        <taxon>Viridiplantae</taxon>
        <taxon>Streptophyta</taxon>
        <taxon>Embryophyta</taxon>
        <taxon>Tracheophyta</taxon>
        <taxon>Spermatophyta</taxon>
        <taxon>Magnoliopsida</taxon>
        <taxon>eudicotyledons</taxon>
        <taxon>Gunneridae</taxon>
        <taxon>Pentapetalae</taxon>
        <taxon>asterids</taxon>
        <taxon>campanulids</taxon>
        <taxon>Aquifoliales</taxon>
        <taxon>Aquifoliaceae</taxon>
        <taxon>Ilex</taxon>
    </lineage>
</organism>
<dbReference type="Proteomes" id="UP001642360">
    <property type="component" value="Unassembled WGS sequence"/>
</dbReference>
<sequence>MAIEVRTDINHRRRVFGSSQWLGISIPRIVLGDLVFLKPGVETKFLLIASSKVRAHYRCCENQPVASNINTQNCCWGLCFSEASSGDQVPADGLFLSGCSLQTRFVILQASSLLPNPSSITKLREYIGFEGIVSALEIDQENGIHGDRMASTINTQNCCWGLCFSEAWSGDQVPADVLFLSGCSFQFSCSLDSGDEVPDDGIFLSG</sequence>
<comment type="caution">
    <text evidence="1">The sequence shown here is derived from an EMBL/GenBank/DDBJ whole genome shotgun (WGS) entry which is preliminary data.</text>
</comment>
<name>A0ABC8TT25_9AQUA</name>
<gene>
    <name evidence="1" type="ORF">ILEXP_LOCUS40734</name>
</gene>